<evidence type="ECO:0000256" key="3">
    <source>
        <dbReference type="PROSITE-ProRule" id="PRU01360"/>
    </source>
</evidence>
<keyword evidence="2 4" id="KW-0798">TonB box</keyword>
<dbReference type="PANTHER" id="PTHR32552:SF81">
    <property type="entry name" value="TONB-DEPENDENT OUTER MEMBRANE RECEPTOR"/>
    <property type="match status" value="1"/>
</dbReference>
<keyword evidence="7" id="KW-0675">Receptor</keyword>
<keyword evidence="8" id="KW-1185">Reference proteome</keyword>
<feature type="domain" description="TonB-dependent receptor-like beta-barrel" evidence="5">
    <location>
        <begin position="242"/>
        <end position="793"/>
    </location>
</feature>
<evidence type="ECO:0000313" key="7">
    <source>
        <dbReference type="EMBL" id="MBW2942651.1"/>
    </source>
</evidence>
<evidence type="ECO:0000259" key="5">
    <source>
        <dbReference type="Pfam" id="PF00593"/>
    </source>
</evidence>
<accession>A0ABS6VWB1</accession>
<name>A0ABS6VWB1_9GAMM</name>
<reference evidence="7" key="1">
    <citation type="submission" date="2021-07" db="EMBL/GenBank/DDBJ databases">
        <title>Zhongshania sp. CAU 1632 isolated from seawater.</title>
        <authorList>
            <person name="Kim W."/>
        </authorList>
    </citation>
    <scope>NUCLEOTIDE SEQUENCE</scope>
    <source>
        <strain evidence="7">CAU 1632</strain>
    </source>
</reference>
<dbReference type="EMBL" id="JAHWDQ010000007">
    <property type="protein sequence ID" value="MBW2942651.1"/>
    <property type="molecule type" value="Genomic_DNA"/>
</dbReference>
<dbReference type="InterPro" id="IPR000531">
    <property type="entry name" value="Beta-barrel_TonB"/>
</dbReference>
<protein>
    <submittedName>
        <fullName evidence="7">TonB-dependent receptor</fullName>
    </submittedName>
</protein>
<comment type="similarity">
    <text evidence="3 4">Belongs to the TonB-dependent receptor family.</text>
</comment>
<gene>
    <name evidence="7" type="ORF">KXJ70_17770</name>
</gene>
<evidence type="ECO:0000256" key="2">
    <source>
        <dbReference type="ARBA" id="ARBA00023077"/>
    </source>
</evidence>
<keyword evidence="3 4" id="KW-0472">Membrane</keyword>
<comment type="caution">
    <text evidence="7">The sequence shown here is derived from an EMBL/GenBank/DDBJ whole genome shotgun (WGS) entry which is preliminary data.</text>
</comment>
<dbReference type="Pfam" id="PF07715">
    <property type="entry name" value="Plug"/>
    <property type="match status" value="1"/>
</dbReference>
<sequence length="830" mass="91187">MLEEILVTARKRSENIQETPVAITAFSGDALRAQGILTAQDLAKSVPSLQINDSTAPQIFIRGIGQRAGLARFDPSVSVYLDGIFIPRPDGQLLDTIDIESVQVLRGPQGTLFGKNNTGGALVFSLVKPGGEGNDYVEGALGSYSEQRFRAGFDIPITDKLNSRLAISSQRRDGFLHDISGVENQSLDRLSFIFQTDWMLSDSVSIDSLAYFGKIRERYPSYHCKIVNDDALFVNGLGILWAGDTDPSNPHAYKDNCNANSRDALKDLNTNQGDSQRQKKAQDVMLLASTLNWQISEDYNLKAILGYRDATKIGPQTQADEGGPKSYFRGMVLGDNEQESLTAELQLNGSTFDGGVDFTTGLFVQSEFKSETFLTSNELIGAEAVPFIALAAGQSGVDVSALNGLLDALSVPGGTLPVVAGALPVSTLQDFEIEGETYAIFSQATWHITDNLEFTFGGRYTEEVRRSDLFTQTANLEEISSVISAANPRFVPVLPSLGAFAYLGSWAEDPIQIANDILRNAYPGEIGAPLNPAVKDELDSVFREFTPMTSLAWVIPEQWLFDSPVNSMMMYGTWSNGFKSGFQEPFGVDGLIEVAPERLENREIGLKIDAFDNSLRLNIALYSMIFENMQLITVSVDSANTLVVSSQNAGESMIEGGELELLWLPTENLMFSFNYSNNNYRFIEFDDFDLAELALKGQKVPVDRSDEDFAVSPEVTAAFGAQYTFITQNSVFTPRLDVSYKSEVYMGLDDASWDVAKRDPGSIYAKATTLVDARFSWFMPDRDLTISAYIKNLTDKRYDIGAVATASSLGTYVQVLGEPRMFGIEARQTF</sequence>
<keyword evidence="3" id="KW-1134">Transmembrane beta strand</keyword>
<keyword evidence="1" id="KW-0406">Ion transport</keyword>
<dbReference type="Proteomes" id="UP001166291">
    <property type="component" value="Unassembled WGS sequence"/>
</dbReference>
<dbReference type="InterPro" id="IPR039426">
    <property type="entry name" value="TonB-dep_rcpt-like"/>
</dbReference>
<dbReference type="PANTHER" id="PTHR32552">
    <property type="entry name" value="FERRICHROME IRON RECEPTOR-RELATED"/>
    <property type="match status" value="1"/>
</dbReference>
<evidence type="ECO:0000313" key="8">
    <source>
        <dbReference type="Proteomes" id="UP001166291"/>
    </source>
</evidence>
<keyword evidence="3" id="KW-0998">Cell outer membrane</keyword>
<proteinExistence type="inferred from homology"/>
<feature type="domain" description="TonB-dependent receptor plug" evidence="6">
    <location>
        <begin position="16"/>
        <end position="121"/>
    </location>
</feature>
<organism evidence="7 8">
    <name type="scientific">Zhongshania aquimaris</name>
    <dbReference type="NCBI Taxonomy" id="2857107"/>
    <lineage>
        <taxon>Bacteria</taxon>
        <taxon>Pseudomonadati</taxon>
        <taxon>Pseudomonadota</taxon>
        <taxon>Gammaproteobacteria</taxon>
        <taxon>Cellvibrionales</taxon>
        <taxon>Spongiibacteraceae</taxon>
        <taxon>Zhongshania</taxon>
    </lineage>
</organism>
<dbReference type="PROSITE" id="PS52016">
    <property type="entry name" value="TONB_DEPENDENT_REC_3"/>
    <property type="match status" value="1"/>
</dbReference>
<keyword evidence="3" id="KW-0813">Transport</keyword>
<dbReference type="InterPro" id="IPR012910">
    <property type="entry name" value="Plug_dom"/>
</dbReference>
<comment type="subcellular location">
    <subcellularLocation>
        <location evidence="3">Cell outer membrane</location>
        <topology evidence="3">Multi-pass membrane protein</topology>
    </subcellularLocation>
</comment>
<keyword evidence="3" id="KW-0812">Transmembrane</keyword>
<evidence type="ECO:0000256" key="1">
    <source>
        <dbReference type="ARBA" id="ARBA00023065"/>
    </source>
</evidence>
<evidence type="ECO:0000259" key="6">
    <source>
        <dbReference type="Pfam" id="PF07715"/>
    </source>
</evidence>
<evidence type="ECO:0000256" key="4">
    <source>
        <dbReference type="RuleBase" id="RU003357"/>
    </source>
</evidence>
<dbReference type="Pfam" id="PF00593">
    <property type="entry name" value="TonB_dep_Rec_b-barrel"/>
    <property type="match status" value="1"/>
</dbReference>